<sequence length="111" mass="12979">MQFYFIAWKRSLDFSGRSSREEFWIFILVHTLVTIGCIAADIAMDMTTWFDTIYSVVSFIPMLSAIVRRLHDIDKSGYWGLVFFIPVVGPFWLMYLLVQSTHTHRDGETFA</sequence>
<comment type="caution">
    <text evidence="2">The sequence shown here is derived from an EMBL/GenBank/DDBJ whole genome shotgun (WGS) entry which is preliminary data.</text>
</comment>
<dbReference type="InterPro" id="IPR008523">
    <property type="entry name" value="DUF805"/>
</dbReference>
<dbReference type="Pfam" id="PF05656">
    <property type="entry name" value="DUF805"/>
    <property type="match status" value="1"/>
</dbReference>
<dbReference type="Proteomes" id="UP000240987">
    <property type="component" value="Unassembled WGS sequence"/>
</dbReference>
<gene>
    <name evidence="2" type="ORF">C9J12_22265</name>
</gene>
<keyword evidence="1" id="KW-0472">Membrane</keyword>
<keyword evidence="1" id="KW-1133">Transmembrane helix</keyword>
<organism evidence="2 3">
    <name type="scientific">Photobacterium frigidiphilum</name>
    <dbReference type="NCBI Taxonomy" id="264736"/>
    <lineage>
        <taxon>Bacteria</taxon>
        <taxon>Pseudomonadati</taxon>
        <taxon>Pseudomonadota</taxon>
        <taxon>Gammaproteobacteria</taxon>
        <taxon>Vibrionales</taxon>
        <taxon>Vibrionaceae</taxon>
        <taxon>Photobacterium</taxon>
    </lineage>
</organism>
<evidence type="ECO:0000313" key="3">
    <source>
        <dbReference type="Proteomes" id="UP000240987"/>
    </source>
</evidence>
<keyword evidence="3" id="KW-1185">Reference proteome</keyword>
<dbReference type="OrthoDB" id="9812349at2"/>
<dbReference type="PANTHER" id="PTHR34980:SF2">
    <property type="entry name" value="INNER MEMBRANE PROTEIN YHAH-RELATED"/>
    <property type="match status" value="1"/>
</dbReference>
<proteinExistence type="predicted"/>
<evidence type="ECO:0000313" key="2">
    <source>
        <dbReference type="EMBL" id="PSU45437.1"/>
    </source>
</evidence>
<dbReference type="AlphaFoldDB" id="A0A2T3J9D2"/>
<name>A0A2T3J9D2_9GAMM</name>
<feature type="transmembrane region" description="Helical" evidence="1">
    <location>
        <begin position="23"/>
        <end position="43"/>
    </location>
</feature>
<evidence type="ECO:0000256" key="1">
    <source>
        <dbReference type="SAM" id="Phobius"/>
    </source>
</evidence>
<reference evidence="2 3" key="1">
    <citation type="submission" date="2018-01" db="EMBL/GenBank/DDBJ databases">
        <title>Whole genome sequencing of Histamine producing bacteria.</title>
        <authorList>
            <person name="Butler K."/>
        </authorList>
    </citation>
    <scope>NUCLEOTIDE SEQUENCE [LARGE SCALE GENOMIC DNA]</scope>
    <source>
        <strain evidence="2 3">JCM 12947</strain>
    </source>
</reference>
<keyword evidence="1" id="KW-0812">Transmembrane</keyword>
<dbReference type="PANTHER" id="PTHR34980">
    <property type="entry name" value="INNER MEMBRANE PROTEIN-RELATED-RELATED"/>
    <property type="match status" value="1"/>
</dbReference>
<dbReference type="RefSeq" id="WP_107244703.1">
    <property type="nucleotide sequence ID" value="NZ_PYMJ01000030.1"/>
</dbReference>
<feature type="transmembrane region" description="Helical" evidence="1">
    <location>
        <begin position="79"/>
        <end position="98"/>
    </location>
</feature>
<protein>
    <submittedName>
        <fullName evidence="2">DUF805 domain-containing protein</fullName>
    </submittedName>
</protein>
<feature type="transmembrane region" description="Helical" evidence="1">
    <location>
        <begin position="49"/>
        <end position="67"/>
    </location>
</feature>
<accession>A0A2T3J9D2</accession>
<dbReference type="EMBL" id="PYMJ01000030">
    <property type="protein sequence ID" value="PSU45437.1"/>
    <property type="molecule type" value="Genomic_DNA"/>
</dbReference>
<dbReference type="GO" id="GO:0005886">
    <property type="term" value="C:plasma membrane"/>
    <property type="evidence" value="ECO:0007669"/>
    <property type="project" value="TreeGrafter"/>
</dbReference>